<feature type="domain" description="Pyrroloquinoline quinone-dependent pyranose dehydrogenase beta-propeller" evidence="2">
    <location>
        <begin position="44"/>
        <end position="427"/>
    </location>
</feature>
<dbReference type="InterPro" id="IPR011041">
    <property type="entry name" value="Quinoprot_gluc/sorb_DH_b-prop"/>
</dbReference>
<keyword evidence="4" id="KW-1185">Reference proteome</keyword>
<protein>
    <recommendedName>
        <fullName evidence="2">Pyrroloquinoline quinone-dependent pyranose dehydrogenase beta-propeller domain-containing protein</fullName>
    </recommendedName>
</protein>
<dbReference type="OrthoDB" id="507128at2759"/>
<evidence type="ECO:0000256" key="1">
    <source>
        <dbReference type="SAM" id="SignalP"/>
    </source>
</evidence>
<keyword evidence="1" id="KW-0732">Signal</keyword>
<proteinExistence type="predicted"/>
<dbReference type="AlphaFoldDB" id="A0A9N9L7G9"/>
<dbReference type="Proteomes" id="UP000696280">
    <property type="component" value="Unassembled WGS sequence"/>
</dbReference>
<comment type="caution">
    <text evidence="3">The sequence shown here is derived from an EMBL/GenBank/DDBJ whole genome shotgun (WGS) entry which is preliminary data.</text>
</comment>
<organism evidence="3 4">
    <name type="scientific">Hymenoscyphus fraxineus</name>
    <dbReference type="NCBI Taxonomy" id="746836"/>
    <lineage>
        <taxon>Eukaryota</taxon>
        <taxon>Fungi</taxon>
        <taxon>Dikarya</taxon>
        <taxon>Ascomycota</taxon>
        <taxon>Pezizomycotina</taxon>
        <taxon>Leotiomycetes</taxon>
        <taxon>Helotiales</taxon>
        <taxon>Helotiaceae</taxon>
        <taxon>Hymenoscyphus</taxon>
    </lineage>
</organism>
<gene>
    <name evidence="3" type="ORF">HYFRA_00008224</name>
</gene>
<reference evidence="3" key="1">
    <citation type="submission" date="2021-07" db="EMBL/GenBank/DDBJ databases">
        <authorList>
            <person name="Durling M."/>
        </authorList>
    </citation>
    <scope>NUCLEOTIDE SEQUENCE</scope>
</reference>
<name>A0A9N9L7G9_9HELO</name>
<dbReference type="EMBL" id="CAJVRL010000099">
    <property type="protein sequence ID" value="CAG8960504.1"/>
    <property type="molecule type" value="Genomic_DNA"/>
</dbReference>
<evidence type="ECO:0000313" key="3">
    <source>
        <dbReference type="EMBL" id="CAG8960504.1"/>
    </source>
</evidence>
<dbReference type="InterPro" id="IPR054539">
    <property type="entry name" value="Beta-prop_PDH"/>
</dbReference>
<feature type="chain" id="PRO_5040340481" description="Pyrroloquinoline quinone-dependent pyranose dehydrogenase beta-propeller domain-containing protein" evidence="1">
    <location>
        <begin position="25"/>
        <end position="429"/>
    </location>
</feature>
<dbReference type="Gene3D" id="2.120.10.30">
    <property type="entry name" value="TolB, C-terminal domain"/>
    <property type="match status" value="1"/>
</dbReference>
<sequence>MPTLSSLFTSIAVVALLFQPGVLAKKTPKRACTALGAKYPAIYAGGLSATVIINGLKSPRGLVFDTAGNLLVVEQGGGGVRQIKLTDDGTTVCVASSKQIINDATLNHGIDLSADGKLLFVSSVSTVFQYNYDPVTGATGKKTIITGMQQSGHVTRTLLVSKKFPDLLLVARGSSGNVDAGAKDKTTGRSQIRYFNITLANQAAIPQATGGKLLGWGLRNPVGIAENPVTGDIWSIDQGEDDIRRNGNDVHINNPGEKLNFHGKLDDPANTLLGANYGYPECVPAYEPSSIGITGLKVGEMFWVEGTSQTAAQDATCKSRIAPRLVFPAHNSPIDIKFKKNASAAYLSWHGSWDRNPPDGYRLDRVDFVNGDPKELSTSTAGGVHVMSNPNGASCPNSCFRPAGLAWDSKDRLFMSSDSTGEIFIFKGA</sequence>
<dbReference type="SUPFAM" id="SSF50952">
    <property type="entry name" value="Soluble quinoprotein glucose dehydrogenase"/>
    <property type="match status" value="1"/>
</dbReference>
<dbReference type="Pfam" id="PF22807">
    <property type="entry name" value="TrAA12"/>
    <property type="match status" value="1"/>
</dbReference>
<evidence type="ECO:0000313" key="4">
    <source>
        <dbReference type="Proteomes" id="UP000696280"/>
    </source>
</evidence>
<accession>A0A9N9L7G9</accession>
<evidence type="ECO:0000259" key="2">
    <source>
        <dbReference type="Pfam" id="PF22807"/>
    </source>
</evidence>
<feature type="signal peptide" evidence="1">
    <location>
        <begin position="1"/>
        <end position="24"/>
    </location>
</feature>
<dbReference type="InterPro" id="IPR011042">
    <property type="entry name" value="6-blade_b-propeller_TolB-like"/>
</dbReference>